<evidence type="ECO:0000313" key="2">
    <source>
        <dbReference type="EMBL" id="KAF2874172.1"/>
    </source>
</evidence>
<feature type="compositionally biased region" description="Polar residues" evidence="1">
    <location>
        <begin position="165"/>
        <end position="184"/>
    </location>
</feature>
<evidence type="ECO:0000256" key="1">
    <source>
        <dbReference type="SAM" id="MobiDB-lite"/>
    </source>
</evidence>
<feature type="compositionally biased region" description="Basic and acidic residues" evidence="1">
    <location>
        <begin position="32"/>
        <end position="44"/>
    </location>
</feature>
<feature type="compositionally biased region" description="Basic and acidic residues" evidence="1">
    <location>
        <begin position="63"/>
        <end position="92"/>
    </location>
</feature>
<comment type="caution">
    <text evidence="2">The sequence shown here is derived from an EMBL/GenBank/DDBJ whole genome shotgun (WGS) entry which is preliminary data.</text>
</comment>
<proteinExistence type="predicted"/>
<feature type="compositionally biased region" description="Polar residues" evidence="1">
    <location>
        <begin position="307"/>
        <end position="323"/>
    </location>
</feature>
<protein>
    <submittedName>
        <fullName evidence="2">Uncharacterized protein</fullName>
    </submittedName>
</protein>
<feature type="region of interest" description="Disordered" evidence="1">
    <location>
        <begin position="1"/>
        <end position="372"/>
    </location>
</feature>
<feature type="compositionally biased region" description="Pro residues" evidence="1">
    <location>
        <begin position="133"/>
        <end position="145"/>
    </location>
</feature>
<feature type="compositionally biased region" description="Polar residues" evidence="1">
    <location>
        <begin position="230"/>
        <end position="253"/>
    </location>
</feature>
<gene>
    <name evidence="2" type="ORF">BDV95DRAFT_488073</name>
</gene>
<dbReference type="AlphaFoldDB" id="A0A7C8ID82"/>
<dbReference type="OrthoDB" id="3357271at2759"/>
<dbReference type="EMBL" id="JAADJZ010000006">
    <property type="protein sequence ID" value="KAF2874172.1"/>
    <property type="molecule type" value="Genomic_DNA"/>
</dbReference>
<reference evidence="2 3" key="1">
    <citation type="submission" date="2020-01" db="EMBL/GenBank/DDBJ databases">
        <authorList>
            <consortium name="DOE Joint Genome Institute"/>
            <person name="Haridas S."/>
            <person name="Albert R."/>
            <person name="Binder M."/>
            <person name="Bloem J."/>
            <person name="Labutti K."/>
            <person name="Salamov A."/>
            <person name="Andreopoulos B."/>
            <person name="Baker S.E."/>
            <person name="Barry K."/>
            <person name="Bills G."/>
            <person name="Bluhm B.H."/>
            <person name="Cannon C."/>
            <person name="Castanera R."/>
            <person name="Culley D.E."/>
            <person name="Daum C."/>
            <person name="Ezra D."/>
            <person name="Gonzalez J.B."/>
            <person name="Henrissat B."/>
            <person name="Kuo A."/>
            <person name="Liang C."/>
            <person name="Lipzen A."/>
            <person name="Lutzoni F."/>
            <person name="Magnuson J."/>
            <person name="Mondo S."/>
            <person name="Nolan M."/>
            <person name="Ohm R."/>
            <person name="Pangilinan J."/>
            <person name="Park H.-J.H."/>
            <person name="Ramirez L."/>
            <person name="Alfaro M."/>
            <person name="Sun H."/>
            <person name="Tritt A."/>
            <person name="Yoshinaga Y."/>
            <person name="Zwiers L.-H.L."/>
            <person name="Turgeon B.G."/>
            <person name="Goodwin S.B."/>
            <person name="Spatafora J.W."/>
            <person name="Crous P.W."/>
            <person name="Grigoriev I.V."/>
        </authorList>
    </citation>
    <scope>NUCLEOTIDE SEQUENCE [LARGE SCALE GENOMIC DNA]</scope>
    <source>
        <strain evidence="2 3">CBS 611.86</strain>
    </source>
</reference>
<organism evidence="2 3">
    <name type="scientific">Massariosphaeria phaeospora</name>
    <dbReference type="NCBI Taxonomy" id="100035"/>
    <lineage>
        <taxon>Eukaryota</taxon>
        <taxon>Fungi</taxon>
        <taxon>Dikarya</taxon>
        <taxon>Ascomycota</taxon>
        <taxon>Pezizomycotina</taxon>
        <taxon>Dothideomycetes</taxon>
        <taxon>Pleosporomycetidae</taxon>
        <taxon>Pleosporales</taxon>
        <taxon>Pleosporales incertae sedis</taxon>
        <taxon>Massariosphaeria</taxon>
    </lineage>
</organism>
<dbReference type="Proteomes" id="UP000481861">
    <property type="component" value="Unassembled WGS sequence"/>
</dbReference>
<name>A0A7C8ID82_9PLEO</name>
<feature type="compositionally biased region" description="Basic and acidic residues" evidence="1">
    <location>
        <begin position="8"/>
        <end position="21"/>
    </location>
</feature>
<sequence>MKGGWHPKGNEGGKESWRGDFRGANTAGWMGKGKDPNEAARLEHQSAPLSTLKDPDSFGPPPKRVETDQDAARQRLQHAREAKATDEQEADKPPPGPYRVDTTGLNTASLPKPPAFRPGQGSSSPTTTRLTEPPAPPPRLPPRLPPRQNSHPDEHATSPPPPYSELSQDNTSSQRLLNQGSLNRLGQAGVSVPGFNMGHTAPPSIPPRQGSHSREATSPATETERGAQMSALQSRFANISTSSAGNNAPSKGTSWADKQAALKTASNLRNDPSKVSLAEMKSTASTANNFRERHGEQATSGFRAASGLNQKYGITNRFTGASSPTPPALPQSPTSSTVGRKRAPPPPPPKRRELGTDAGQPPPLPLGSKPKF</sequence>
<keyword evidence="3" id="KW-1185">Reference proteome</keyword>
<accession>A0A7C8ID82</accession>
<evidence type="ECO:0000313" key="3">
    <source>
        <dbReference type="Proteomes" id="UP000481861"/>
    </source>
</evidence>